<dbReference type="RefSeq" id="WP_336919385.1">
    <property type="nucleotide sequence ID" value="NZ_JBANRN010000009.1"/>
</dbReference>
<sequence length="506" mass="54089">MSDESVAEALRSTAALIVVEAPGGCGKTFQGASYARDVAPTLGNGRLLILTHTNAACDVFAARTRGLDRGVEIRTIDGLIGEIAGAYHKALDLPADVGAWARREANGYAVLGAKTATLLAGHPMISTILAHRYPVIVCDEHQDASADQHAVVMALHSAGALLRVFADPMQQIFNGTQAEAAAAEQRWTDLKNAADRLEELDQPHRWANTQPALGAWILAARATLRDGGQIDLTGNLPAGLTVHYADNTAPVHGGFNVANNLRQPIYARANGAAGLLVLTSQNATVTALRAFFGRRLPIWEGHVREGLAGLVSNANANAGNPAELAAGIVTFMKAVATGFSPTAFGNRFVTEAQNGCTANCIGKPFHLQSMARHIVDSPDHRGVSRALAHLRNLVANEQVFADVRVHHAREFAEAIQLSKFDDADEGFAEIARRRTHSRPQLPRKAISTIHKAKGLEFENVMLLPCDAGNFSHTRAARAKLYVALSRATQNLMLVVSQGQPSPLFII</sequence>
<feature type="domain" description="UvrD-like helicase ATP-binding" evidence="6">
    <location>
        <begin position="104"/>
        <end position="176"/>
    </location>
</feature>
<evidence type="ECO:0000313" key="9">
    <source>
        <dbReference type="Proteomes" id="UP001595378"/>
    </source>
</evidence>
<evidence type="ECO:0000256" key="3">
    <source>
        <dbReference type="ARBA" id="ARBA00022806"/>
    </source>
</evidence>
<evidence type="ECO:0000259" key="6">
    <source>
        <dbReference type="Pfam" id="PF00580"/>
    </source>
</evidence>
<proteinExistence type="predicted"/>
<keyword evidence="1" id="KW-0547">Nucleotide-binding</keyword>
<dbReference type="SUPFAM" id="SSF52540">
    <property type="entry name" value="P-loop containing nucleoside triphosphate hydrolases"/>
    <property type="match status" value="1"/>
</dbReference>
<comment type="caution">
    <text evidence="8">The sequence shown here is derived from an EMBL/GenBank/DDBJ whole genome shotgun (WGS) entry which is preliminary data.</text>
</comment>
<dbReference type="EMBL" id="JBHRSU010000032">
    <property type="protein sequence ID" value="MFC3101400.1"/>
    <property type="molecule type" value="Genomic_DNA"/>
</dbReference>
<dbReference type="InterPro" id="IPR014016">
    <property type="entry name" value="UvrD-like_ATP-bd"/>
</dbReference>
<evidence type="ECO:0000256" key="4">
    <source>
        <dbReference type="ARBA" id="ARBA00022840"/>
    </source>
</evidence>
<dbReference type="GO" id="GO:0005524">
    <property type="term" value="F:ATP binding"/>
    <property type="evidence" value="ECO:0007669"/>
    <property type="project" value="UniProtKB-KW"/>
</dbReference>
<evidence type="ECO:0000313" key="8">
    <source>
        <dbReference type="EMBL" id="MFC3101400.1"/>
    </source>
</evidence>
<keyword evidence="9" id="KW-1185">Reference proteome</keyword>
<keyword evidence="3" id="KW-0347">Helicase</keyword>
<dbReference type="Gene3D" id="3.40.50.300">
    <property type="entry name" value="P-loop containing nucleotide triphosphate hydrolases"/>
    <property type="match status" value="2"/>
</dbReference>
<dbReference type="Pfam" id="PF00580">
    <property type="entry name" value="UvrD-helicase"/>
    <property type="match status" value="1"/>
</dbReference>
<name>A0ABV7EIW7_9SPHN</name>
<dbReference type="InterPro" id="IPR027785">
    <property type="entry name" value="UvrD-like_helicase_C"/>
</dbReference>
<dbReference type="Pfam" id="PF13538">
    <property type="entry name" value="UvrD_C_2"/>
    <property type="match status" value="1"/>
</dbReference>
<dbReference type="InterPro" id="IPR027417">
    <property type="entry name" value="P-loop_NTPase"/>
</dbReference>
<evidence type="ECO:0000256" key="1">
    <source>
        <dbReference type="ARBA" id="ARBA00022741"/>
    </source>
</evidence>
<evidence type="ECO:0000256" key="2">
    <source>
        <dbReference type="ARBA" id="ARBA00022801"/>
    </source>
</evidence>
<dbReference type="PANTHER" id="PTHR11070">
    <property type="entry name" value="UVRD / RECB / PCRA DNA HELICASE FAMILY MEMBER"/>
    <property type="match status" value="1"/>
</dbReference>
<dbReference type="PANTHER" id="PTHR11070:SF2">
    <property type="entry name" value="ATP-DEPENDENT DNA HELICASE SRS2"/>
    <property type="match status" value="1"/>
</dbReference>
<dbReference type="Proteomes" id="UP001595378">
    <property type="component" value="Unassembled WGS sequence"/>
</dbReference>
<dbReference type="InterPro" id="IPR000212">
    <property type="entry name" value="DNA_helicase_UvrD/REP"/>
</dbReference>
<gene>
    <name evidence="8" type="ORF">ACFODK_10930</name>
</gene>
<reference evidence="9" key="1">
    <citation type="journal article" date="2019" name="Int. J. Syst. Evol. Microbiol.">
        <title>The Global Catalogue of Microorganisms (GCM) 10K type strain sequencing project: providing services to taxonomists for standard genome sequencing and annotation.</title>
        <authorList>
            <consortium name="The Broad Institute Genomics Platform"/>
            <consortium name="The Broad Institute Genome Sequencing Center for Infectious Disease"/>
            <person name="Wu L."/>
            <person name="Ma J."/>
        </authorList>
    </citation>
    <scope>NUCLEOTIDE SEQUENCE [LARGE SCALE GENOMIC DNA]</scope>
    <source>
        <strain evidence="9">KCTC 52606</strain>
    </source>
</reference>
<accession>A0ABV7EIW7</accession>
<evidence type="ECO:0000256" key="5">
    <source>
        <dbReference type="ARBA" id="ARBA00034923"/>
    </source>
</evidence>
<organism evidence="8 9">
    <name type="scientific">Alteraurantiacibacter lauratis</name>
    <dbReference type="NCBI Taxonomy" id="2054627"/>
    <lineage>
        <taxon>Bacteria</taxon>
        <taxon>Pseudomonadati</taxon>
        <taxon>Pseudomonadota</taxon>
        <taxon>Alphaproteobacteria</taxon>
        <taxon>Sphingomonadales</taxon>
        <taxon>Erythrobacteraceae</taxon>
        <taxon>Alteraurantiacibacter</taxon>
    </lineage>
</organism>
<protein>
    <recommendedName>
        <fullName evidence="5">DNA 3'-5' helicase II</fullName>
    </recommendedName>
</protein>
<feature type="domain" description="UvrD-like helicase C-terminal" evidence="7">
    <location>
        <begin position="446"/>
        <end position="494"/>
    </location>
</feature>
<keyword evidence="2" id="KW-0378">Hydrolase</keyword>
<evidence type="ECO:0000259" key="7">
    <source>
        <dbReference type="Pfam" id="PF13538"/>
    </source>
</evidence>
<keyword evidence="4 8" id="KW-0067">ATP-binding</keyword>